<sequence>MKWLALIAGLLLVLAAGAVGAGATWFLRIYDSAPALSDLKPRKQSLVTKIYAADGSQLGVVHSETNREPVAGDLMSHWVKDGTIAIEDKNFYKEGGVDVQAIVRAGWRDAKAGGKPLQGASTITQQLVRNLYIAKPSQTIRRKIIEAHLANEENDANSKDTILTEYLNTVPYGTNAGATALGVQAAAETYFSRPAKRLTLPEAALIAGLPQAPSEYNPLLHPKAALTRRNDVLQAMLKQHYITATQYTSAVAHKLALHPSKRYTQIKQPYIFDYVQKELIQRYGADVVRTGGLKVYTTINPRLQKAAQGAVDACAVCNPNGGPASALASVDPKTGEIVALASSQHYSGDSQFNFAAQAHRQPGSSFKPFVLATAIKQGVDPSSTYYDGSAPLTLTLPGGSSWTVNNSEPGSGTMSLVDATVDSVNAVFAQLVLDVGVQQFADTAYSMGITSPLGVTAKGHACKRGANCYIPPAAAIGGLSEGVTPLEMASAYATLADGGVRRAPTMIAKVVFPDGHVERPASASGHRVLTEGEAYAVTKVLEGVITKGTGAGYTSIGCSSEAGKTGTTDGLSDAWFVGYTPLYSTAVWTGHPLSRSYTGFGGPTSGPIWRSYMKAAQGHDCPDFNVPAELPALSALHSTRTGARPAPTPTPGAAGLAPQSPSASPSPTASASPTASPAATPTPRK</sequence>
<gene>
    <name evidence="12" type="ORF">OM076_06310</name>
</gene>
<evidence type="ECO:0000256" key="8">
    <source>
        <dbReference type="ARBA" id="ARBA00049902"/>
    </source>
</evidence>
<feature type="region of interest" description="Disordered" evidence="9">
    <location>
        <begin position="638"/>
        <end position="685"/>
    </location>
</feature>
<dbReference type="AlphaFoldDB" id="A0A9X3S3T0"/>
<evidence type="ECO:0000259" key="11">
    <source>
        <dbReference type="Pfam" id="PF00912"/>
    </source>
</evidence>
<evidence type="ECO:0000259" key="10">
    <source>
        <dbReference type="Pfam" id="PF00905"/>
    </source>
</evidence>
<keyword evidence="3" id="KW-0328">Glycosyltransferase</keyword>
<accession>A0A9X3S3T0</accession>
<dbReference type="GO" id="GO:0008955">
    <property type="term" value="F:peptidoglycan glycosyltransferase activity"/>
    <property type="evidence" value="ECO:0007669"/>
    <property type="project" value="UniProtKB-EC"/>
</dbReference>
<evidence type="ECO:0000256" key="5">
    <source>
        <dbReference type="ARBA" id="ARBA00022801"/>
    </source>
</evidence>
<dbReference type="InterPro" id="IPR023346">
    <property type="entry name" value="Lysozyme-like_dom_sf"/>
</dbReference>
<keyword evidence="2" id="KW-0645">Protease</keyword>
<evidence type="ECO:0000313" key="12">
    <source>
        <dbReference type="EMBL" id="MDA0159868.1"/>
    </source>
</evidence>
<comment type="catalytic activity">
    <reaction evidence="7">
        <text>Preferential cleavage: (Ac)2-L-Lys-D-Ala-|-D-Ala. Also transpeptidation of peptidyl-alanyl moieties that are N-acyl substituents of D-alanine.</text>
        <dbReference type="EC" id="3.4.16.4"/>
    </reaction>
</comment>
<keyword evidence="1" id="KW-0121">Carboxypeptidase</keyword>
<proteinExistence type="predicted"/>
<feature type="compositionally biased region" description="Low complexity" evidence="9">
    <location>
        <begin position="639"/>
        <end position="685"/>
    </location>
</feature>
<evidence type="ECO:0000256" key="2">
    <source>
        <dbReference type="ARBA" id="ARBA00022670"/>
    </source>
</evidence>
<keyword evidence="5" id="KW-0378">Hydrolase</keyword>
<evidence type="ECO:0000256" key="1">
    <source>
        <dbReference type="ARBA" id="ARBA00022645"/>
    </source>
</evidence>
<dbReference type="InterPro" id="IPR001264">
    <property type="entry name" value="Glyco_trans_51"/>
</dbReference>
<comment type="catalytic activity">
    <reaction evidence="8">
        <text>[GlcNAc-(1-&gt;4)-Mur2Ac(oyl-L-Ala-gamma-D-Glu-L-Lys-D-Ala-D-Ala)](n)-di-trans,octa-cis-undecaprenyl diphosphate + beta-D-GlcNAc-(1-&gt;4)-Mur2Ac(oyl-L-Ala-gamma-D-Glu-L-Lys-D-Ala-D-Ala)-di-trans,octa-cis-undecaprenyl diphosphate = [GlcNAc-(1-&gt;4)-Mur2Ac(oyl-L-Ala-gamma-D-Glu-L-Lys-D-Ala-D-Ala)](n+1)-di-trans,octa-cis-undecaprenyl diphosphate + di-trans,octa-cis-undecaprenyl diphosphate + H(+)</text>
        <dbReference type="Rhea" id="RHEA:23708"/>
        <dbReference type="Rhea" id="RHEA-COMP:9602"/>
        <dbReference type="Rhea" id="RHEA-COMP:9603"/>
        <dbReference type="ChEBI" id="CHEBI:15378"/>
        <dbReference type="ChEBI" id="CHEBI:58405"/>
        <dbReference type="ChEBI" id="CHEBI:60033"/>
        <dbReference type="ChEBI" id="CHEBI:78435"/>
        <dbReference type="EC" id="2.4.99.28"/>
    </reaction>
</comment>
<dbReference type="SUPFAM" id="SSF53955">
    <property type="entry name" value="Lysozyme-like"/>
    <property type="match status" value="1"/>
</dbReference>
<dbReference type="InterPro" id="IPR050396">
    <property type="entry name" value="Glycosyltr_51/Transpeptidase"/>
</dbReference>
<keyword evidence="13" id="KW-1185">Reference proteome</keyword>
<reference evidence="12" key="1">
    <citation type="submission" date="2022-10" db="EMBL/GenBank/DDBJ databases">
        <title>The WGS of Solirubrobacter ginsenosidimutans DSM 21036.</title>
        <authorList>
            <person name="Jiang Z."/>
        </authorList>
    </citation>
    <scope>NUCLEOTIDE SEQUENCE</scope>
    <source>
        <strain evidence="12">DSM 21036</strain>
    </source>
</reference>
<feature type="domain" description="Penicillin-binding protein transpeptidase" evidence="10">
    <location>
        <begin position="330"/>
        <end position="613"/>
    </location>
</feature>
<dbReference type="GO" id="GO:0009002">
    <property type="term" value="F:serine-type D-Ala-D-Ala carboxypeptidase activity"/>
    <property type="evidence" value="ECO:0007669"/>
    <property type="project" value="UniProtKB-EC"/>
</dbReference>
<evidence type="ECO:0000256" key="4">
    <source>
        <dbReference type="ARBA" id="ARBA00022679"/>
    </source>
</evidence>
<dbReference type="Pfam" id="PF00912">
    <property type="entry name" value="Transgly"/>
    <property type="match status" value="1"/>
</dbReference>
<feature type="domain" description="Glycosyl transferase family 51" evidence="11">
    <location>
        <begin position="56"/>
        <end position="236"/>
    </location>
</feature>
<dbReference type="GO" id="GO:0008658">
    <property type="term" value="F:penicillin binding"/>
    <property type="evidence" value="ECO:0007669"/>
    <property type="project" value="InterPro"/>
</dbReference>
<comment type="caution">
    <text evidence="12">The sequence shown here is derived from an EMBL/GenBank/DDBJ whole genome shotgun (WGS) entry which is preliminary data.</text>
</comment>
<dbReference type="InterPro" id="IPR036950">
    <property type="entry name" value="PBP_transglycosylase"/>
</dbReference>
<dbReference type="Pfam" id="PF00905">
    <property type="entry name" value="Transpeptidase"/>
    <property type="match status" value="1"/>
</dbReference>
<dbReference type="Gene3D" id="1.10.3810.10">
    <property type="entry name" value="Biosynthetic peptidoglycan transglycosylase-like"/>
    <property type="match status" value="1"/>
</dbReference>
<dbReference type="EMBL" id="JAPDOD010000003">
    <property type="protein sequence ID" value="MDA0159868.1"/>
    <property type="molecule type" value="Genomic_DNA"/>
</dbReference>
<keyword evidence="6" id="KW-0511">Multifunctional enzyme</keyword>
<name>A0A9X3S3T0_9ACTN</name>
<dbReference type="GO" id="GO:0006508">
    <property type="term" value="P:proteolysis"/>
    <property type="evidence" value="ECO:0007669"/>
    <property type="project" value="UniProtKB-KW"/>
</dbReference>
<dbReference type="GO" id="GO:0030288">
    <property type="term" value="C:outer membrane-bounded periplasmic space"/>
    <property type="evidence" value="ECO:0007669"/>
    <property type="project" value="TreeGrafter"/>
</dbReference>
<dbReference type="InterPro" id="IPR012338">
    <property type="entry name" value="Beta-lactam/transpept-like"/>
</dbReference>
<evidence type="ECO:0000256" key="9">
    <source>
        <dbReference type="SAM" id="MobiDB-lite"/>
    </source>
</evidence>
<dbReference type="GO" id="GO:0009252">
    <property type="term" value="P:peptidoglycan biosynthetic process"/>
    <property type="evidence" value="ECO:0007669"/>
    <property type="project" value="TreeGrafter"/>
</dbReference>
<evidence type="ECO:0000313" key="13">
    <source>
        <dbReference type="Proteomes" id="UP001149140"/>
    </source>
</evidence>
<evidence type="ECO:0000256" key="6">
    <source>
        <dbReference type="ARBA" id="ARBA00023268"/>
    </source>
</evidence>
<dbReference type="InterPro" id="IPR001460">
    <property type="entry name" value="PCN-bd_Tpept"/>
</dbReference>
<keyword evidence="4" id="KW-0808">Transferase</keyword>
<dbReference type="Gene3D" id="3.40.710.10">
    <property type="entry name" value="DD-peptidase/beta-lactamase superfamily"/>
    <property type="match status" value="1"/>
</dbReference>
<evidence type="ECO:0000256" key="7">
    <source>
        <dbReference type="ARBA" id="ARBA00034000"/>
    </source>
</evidence>
<protein>
    <submittedName>
        <fullName evidence="12">Penicillin-binding protein</fullName>
    </submittedName>
</protein>
<dbReference type="PANTHER" id="PTHR32282:SF33">
    <property type="entry name" value="PEPTIDOGLYCAN GLYCOSYLTRANSFERASE"/>
    <property type="match status" value="1"/>
</dbReference>
<organism evidence="12 13">
    <name type="scientific">Solirubrobacter ginsenosidimutans</name>
    <dbReference type="NCBI Taxonomy" id="490573"/>
    <lineage>
        <taxon>Bacteria</taxon>
        <taxon>Bacillati</taxon>
        <taxon>Actinomycetota</taxon>
        <taxon>Thermoleophilia</taxon>
        <taxon>Solirubrobacterales</taxon>
        <taxon>Solirubrobacteraceae</taxon>
        <taxon>Solirubrobacter</taxon>
    </lineage>
</organism>
<dbReference type="RefSeq" id="WP_270038633.1">
    <property type="nucleotide sequence ID" value="NZ_JAPDOD010000003.1"/>
</dbReference>
<dbReference type="PANTHER" id="PTHR32282">
    <property type="entry name" value="BINDING PROTEIN TRANSPEPTIDASE, PUTATIVE-RELATED"/>
    <property type="match status" value="1"/>
</dbReference>
<dbReference type="SUPFAM" id="SSF56601">
    <property type="entry name" value="beta-lactamase/transpeptidase-like"/>
    <property type="match status" value="1"/>
</dbReference>
<dbReference type="Proteomes" id="UP001149140">
    <property type="component" value="Unassembled WGS sequence"/>
</dbReference>
<evidence type="ECO:0000256" key="3">
    <source>
        <dbReference type="ARBA" id="ARBA00022676"/>
    </source>
</evidence>